<dbReference type="EMBL" id="CP127526">
    <property type="protein sequence ID" value="XRI74044.1"/>
    <property type="molecule type" value="Genomic_DNA"/>
</dbReference>
<evidence type="ECO:0000313" key="1">
    <source>
        <dbReference type="EMBL" id="XRI74044.1"/>
    </source>
</evidence>
<sequence length="64" mass="6731">METIKNAVVRFVRDEEGAGVIEYSLIAGIMAAIIIAALYNGVGTAISNVFTQITTDLNTIGTAK</sequence>
<dbReference type="Proteomes" id="UP001195965">
    <property type="component" value="Chromosome"/>
</dbReference>
<proteinExistence type="predicted"/>
<evidence type="ECO:0000313" key="2">
    <source>
        <dbReference type="Proteomes" id="UP001195965"/>
    </source>
</evidence>
<protein>
    <submittedName>
        <fullName evidence="1">Flp family type IVb pilin</fullName>
    </submittedName>
</protein>
<keyword evidence="2" id="KW-1185">Reference proteome</keyword>
<reference evidence="1 2" key="1">
    <citation type="journal article" date="2021" name="ISME J.">
        <title>Genomic evolution of the class Acidithiobacillia: deep-branching Proteobacteria living in extreme acidic conditions.</title>
        <authorList>
            <person name="Moya-Beltran A."/>
            <person name="Beard S."/>
            <person name="Rojas-Villalobos C."/>
            <person name="Issotta F."/>
            <person name="Gallardo Y."/>
            <person name="Ulloa R."/>
            <person name="Giaveno A."/>
            <person name="Degli Esposti M."/>
            <person name="Johnson D.B."/>
            <person name="Quatrini R."/>
        </authorList>
    </citation>
    <scope>NUCLEOTIDE SEQUENCE [LARGE SCALE GENOMIC DNA]</scope>
    <source>
        <strain evidence="1 2">GG1-14</strain>
    </source>
</reference>
<gene>
    <name evidence="1" type="ORF">HHS34_002315</name>
</gene>
<name>A0ACD5HGN8_9PROT</name>
<organism evidence="1 2">
    <name type="scientific">Acidithiobacillus montserratensis</name>
    <dbReference type="NCBI Taxonomy" id="2729135"/>
    <lineage>
        <taxon>Bacteria</taxon>
        <taxon>Pseudomonadati</taxon>
        <taxon>Pseudomonadota</taxon>
        <taxon>Acidithiobacillia</taxon>
        <taxon>Acidithiobacillales</taxon>
        <taxon>Acidithiobacillaceae</taxon>
        <taxon>Acidithiobacillus</taxon>
    </lineage>
</organism>
<accession>A0ACD5HGN8</accession>